<comment type="caution">
    <text evidence="1">The sequence shown here is derived from an EMBL/GenBank/DDBJ whole genome shotgun (WGS) entry which is preliminary data.</text>
</comment>
<sequence>MQLTTTHLLVNPCDDEEDNMAMLCCHGKNGEMFMLSRYPDEDEVELTWDYQPSTLDGLKITLSDTTLVVDLAAGDADALGGEDHLEITHATAASDLAEVEETLQNILKGTGTFIRIQAAP</sequence>
<dbReference type="AlphaFoldDB" id="A0A0R2YAK6"/>
<evidence type="ECO:0000313" key="2">
    <source>
        <dbReference type="Proteomes" id="UP000051446"/>
    </source>
</evidence>
<organism evidence="1 2">
    <name type="scientific">Pseudomonas libanensis</name>
    <dbReference type="NCBI Taxonomy" id="75588"/>
    <lineage>
        <taxon>Bacteria</taxon>
        <taxon>Pseudomonadati</taxon>
        <taxon>Pseudomonadota</taxon>
        <taxon>Gammaproteobacteria</taxon>
        <taxon>Pseudomonadales</taxon>
        <taxon>Pseudomonadaceae</taxon>
        <taxon>Pseudomonas</taxon>
    </lineage>
</organism>
<dbReference type="EMBL" id="JYLH01000007">
    <property type="protein sequence ID" value="KRP45504.1"/>
    <property type="molecule type" value="Genomic_DNA"/>
</dbReference>
<evidence type="ECO:0000313" key="1">
    <source>
        <dbReference type="EMBL" id="KRP45504.1"/>
    </source>
</evidence>
<dbReference type="PATRIC" id="fig|75588.4.peg.5215"/>
<gene>
    <name evidence="1" type="ORF">TU73_13990</name>
</gene>
<reference evidence="1 2" key="1">
    <citation type="submission" date="2015-02" db="EMBL/GenBank/DDBJ databases">
        <title>Pseudomonas helleri sp. nov. and Pseudomonas weihenstephanensis sp. nov., isolated from raw cows milk.</title>
        <authorList>
            <person name="von Neubeck M."/>
            <person name="Huptas C."/>
            <person name="Wenning M."/>
            <person name="Scherer S."/>
        </authorList>
    </citation>
    <scope>NUCLEOTIDE SEQUENCE [LARGE SCALE GENOMIC DNA]</scope>
    <source>
        <strain evidence="1 2">DSM 17149</strain>
    </source>
</reference>
<proteinExistence type="predicted"/>
<dbReference type="RefSeq" id="WP_057012727.1">
    <property type="nucleotide sequence ID" value="NZ_JYLH01000007.1"/>
</dbReference>
<protein>
    <submittedName>
        <fullName evidence="1">Uncharacterized protein</fullName>
    </submittedName>
</protein>
<name>A0A0R2YAK6_9PSED</name>
<accession>A0A0R2YAK6</accession>
<dbReference type="Proteomes" id="UP000051446">
    <property type="component" value="Unassembled WGS sequence"/>
</dbReference>